<accession>A0A1M6UH38</accession>
<dbReference type="AlphaFoldDB" id="A0A1M6UH38"/>
<sequence length="61" mass="7393">MINFVLKMMKNRIFWMAKSWHRKTLSGYTAKMSVFFDVWDIIVAFALWVDKEGLPSYIHRH</sequence>
<keyword evidence="2" id="KW-1185">Reference proteome</keyword>
<dbReference type="Proteomes" id="UP000183994">
    <property type="component" value="Unassembled WGS sequence"/>
</dbReference>
<protein>
    <submittedName>
        <fullName evidence="1">Uncharacterized protein</fullName>
    </submittedName>
</protein>
<evidence type="ECO:0000313" key="1">
    <source>
        <dbReference type="EMBL" id="SHK68496.1"/>
    </source>
</evidence>
<organism evidence="1 2">
    <name type="scientific">Desulfatibacillum alkenivorans DSM 16219</name>
    <dbReference type="NCBI Taxonomy" id="1121393"/>
    <lineage>
        <taxon>Bacteria</taxon>
        <taxon>Pseudomonadati</taxon>
        <taxon>Thermodesulfobacteriota</taxon>
        <taxon>Desulfobacteria</taxon>
        <taxon>Desulfobacterales</taxon>
        <taxon>Desulfatibacillaceae</taxon>
        <taxon>Desulfatibacillum</taxon>
    </lineage>
</organism>
<dbReference type="STRING" id="1121393.SAMN02745216_03905"/>
<reference evidence="2" key="1">
    <citation type="submission" date="2016-11" db="EMBL/GenBank/DDBJ databases">
        <authorList>
            <person name="Varghese N."/>
            <person name="Submissions S."/>
        </authorList>
    </citation>
    <scope>NUCLEOTIDE SEQUENCE [LARGE SCALE GENOMIC DNA]</scope>
    <source>
        <strain evidence="2">DSM 16219</strain>
    </source>
</reference>
<gene>
    <name evidence="1" type="ORF">SAMN02745216_03905</name>
</gene>
<dbReference type="EMBL" id="FQZU01000030">
    <property type="protein sequence ID" value="SHK68496.1"/>
    <property type="molecule type" value="Genomic_DNA"/>
</dbReference>
<name>A0A1M6UH38_9BACT</name>
<evidence type="ECO:0000313" key="2">
    <source>
        <dbReference type="Proteomes" id="UP000183994"/>
    </source>
</evidence>
<proteinExistence type="predicted"/>